<sequence>MRRNRKPRHRKPCRTLSISRPSFPLFDLPLDLQVCVLAFLDTHTLQDAIASSWHIRELFLMFPERLLRDTVGVMGSQVQNLTLTTFSIIRSIEFDIALGPGPDSVGEYLAGNLDTEKSQRILQKG</sequence>
<evidence type="ECO:0000313" key="2">
    <source>
        <dbReference type="Proteomes" id="UP000799755"/>
    </source>
</evidence>
<proteinExistence type="predicted"/>
<comment type="caution">
    <text evidence="1">The sequence shown here is derived from an EMBL/GenBank/DDBJ whole genome shotgun (WGS) entry which is preliminary data.</text>
</comment>
<name>A0ACB6Q9F2_9PLEO</name>
<protein>
    <submittedName>
        <fullName evidence="1">Uncharacterized protein</fullName>
    </submittedName>
</protein>
<feature type="non-terminal residue" evidence="1">
    <location>
        <position position="125"/>
    </location>
</feature>
<gene>
    <name evidence="1" type="ORF">BDR25DRAFT_307634</name>
</gene>
<keyword evidence="2" id="KW-1185">Reference proteome</keyword>
<dbReference type="EMBL" id="MU003548">
    <property type="protein sequence ID" value="KAF2463579.1"/>
    <property type="molecule type" value="Genomic_DNA"/>
</dbReference>
<evidence type="ECO:0000313" key="1">
    <source>
        <dbReference type="EMBL" id="KAF2463579.1"/>
    </source>
</evidence>
<dbReference type="Proteomes" id="UP000799755">
    <property type="component" value="Unassembled WGS sequence"/>
</dbReference>
<reference evidence="1" key="1">
    <citation type="journal article" date="2020" name="Stud. Mycol.">
        <title>101 Dothideomycetes genomes: a test case for predicting lifestyles and emergence of pathogens.</title>
        <authorList>
            <person name="Haridas S."/>
            <person name="Albert R."/>
            <person name="Binder M."/>
            <person name="Bloem J."/>
            <person name="Labutti K."/>
            <person name="Salamov A."/>
            <person name="Andreopoulos B."/>
            <person name="Baker S."/>
            <person name="Barry K."/>
            <person name="Bills G."/>
            <person name="Bluhm B."/>
            <person name="Cannon C."/>
            <person name="Castanera R."/>
            <person name="Culley D."/>
            <person name="Daum C."/>
            <person name="Ezra D."/>
            <person name="Gonzalez J."/>
            <person name="Henrissat B."/>
            <person name="Kuo A."/>
            <person name="Liang C."/>
            <person name="Lipzen A."/>
            <person name="Lutzoni F."/>
            <person name="Magnuson J."/>
            <person name="Mondo S."/>
            <person name="Nolan M."/>
            <person name="Ohm R."/>
            <person name="Pangilinan J."/>
            <person name="Park H.-J."/>
            <person name="Ramirez L."/>
            <person name="Alfaro M."/>
            <person name="Sun H."/>
            <person name="Tritt A."/>
            <person name="Yoshinaga Y."/>
            <person name="Zwiers L.-H."/>
            <person name="Turgeon B."/>
            <person name="Goodwin S."/>
            <person name="Spatafora J."/>
            <person name="Crous P."/>
            <person name="Grigoriev I."/>
        </authorList>
    </citation>
    <scope>NUCLEOTIDE SEQUENCE</scope>
    <source>
        <strain evidence="1">ATCC 200398</strain>
    </source>
</reference>
<accession>A0ACB6Q9F2</accession>
<organism evidence="1 2">
    <name type="scientific">Lindgomyces ingoldianus</name>
    <dbReference type="NCBI Taxonomy" id="673940"/>
    <lineage>
        <taxon>Eukaryota</taxon>
        <taxon>Fungi</taxon>
        <taxon>Dikarya</taxon>
        <taxon>Ascomycota</taxon>
        <taxon>Pezizomycotina</taxon>
        <taxon>Dothideomycetes</taxon>
        <taxon>Pleosporomycetidae</taxon>
        <taxon>Pleosporales</taxon>
        <taxon>Lindgomycetaceae</taxon>
        <taxon>Lindgomyces</taxon>
    </lineage>
</organism>